<dbReference type="InterPro" id="IPR017451">
    <property type="entry name" value="F-box-assoc_interact_dom"/>
</dbReference>
<reference evidence="4 5" key="2">
    <citation type="submission" date="2020-07" db="EMBL/GenBank/DDBJ databases">
        <title>Genome assembly of wild tea tree DASZ reveals pedigree and selection history of tea varieties.</title>
        <authorList>
            <person name="Zhang W."/>
        </authorList>
    </citation>
    <scope>NUCLEOTIDE SEQUENCE [LARGE SCALE GENOMIC DNA]</scope>
    <source>
        <strain evidence="5">cv. G240</strain>
        <tissue evidence="4">Leaf</tissue>
    </source>
</reference>
<evidence type="ECO:0000313" key="5">
    <source>
        <dbReference type="Proteomes" id="UP000593564"/>
    </source>
</evidence>
<evidence type="ECO:0000256" key="1">
    <source>
        <dbReference type="SAM" id="Coils"/>
    </source>
</evidence>
<dbReference type="Pfam" id="PF08268">
    <property type="entry name" value="FBA_3"/>
    <property type="match status" value="1"/>
</dbReference>
<keyword evidence="1" id="KW-0175">Coiled coil</keyword>
<sequence>MSDYLPEEVWIDNILSTLPIKTLLRCTSVCKSWYSLITSPSFISTHLNRNKQQDPPLLLLRHCSEHPRKEHFSIHHDNPTLDDYAELDFPFHSVNWYFRIVGSCNGVVCLSDDLMCYVHTIILWNPSIRKSFNLPRPSVVFQTHGPFMHSIGFGFDSTNHECKVVRVTYVQDDDGHHTVPPEVELYSLSRGCWQSISHCGVQSIIHQRAPQVYINEAVHWIAYDRETNGSFHCSLIVTFNMCDELFRWVFLPDSLAAQCRANLEINVFGESLCVMHRVWSSANKGYDMWVMEKYGVVESWTKLFAIIDYQESLGPVIGFRKNSEVLLVSSGNLVSYDPETKEKKNHGIHGIGYLFYVDTYVESLVLGCGYDGSSSSRLGSRERREWENVRSGGIVTVGEDTVWSCRTVVAGQFMGSCRTVVEADRNQCRNSLRDIEANQYTLKSCVETMTAVTNLSHRLQSRTNEVQQLNAQLALLQRMYKDARAEICVLKAENKELKRKATVMFRFGGPPYAAVEEQGGVNVLGGVGNTEATPSRAAQDGGKKKRPAEEAKK</sequence>
<proteinExistence type="predicted"/>
<dbReference type="PANTHER" id="PTHR31672">
    <property type="entry name" value="BNACNNG10540D PROTEIN"/>
    <property type="match status" value="1"/>
</dbReference>
<dbReference type="NCBIfam" id="TIGR01640">
    <property type="entry name" value="F_box_assoc_1"/>
    <property type="match status" value="1"/>
</dbReference>
<keyword evidence="5" id="KW-1185">Reference proteome</keyword>
<feature type="region of interest" description="Disordered" evidence="2">
    <location>
        <begin position="523"/>
        <end position="553"/>
    </location>
</feature>
<comment type="caution">
    <text evidence="4">The sequence shown here is derived from an EMBL/GenBank/DDBJ whole genome shotgun (WGS) entry which is preliminary data.</text>
</comment>
<feature type="domain" description="F-box" evidence="3">
    <location>
        <begin position="5"/>
        <end position="46"/>
    </location>
</feature>
<dbReference type="SMART" id="SM00256">
    <property type="entry name" value="FBOX"/>
    <property type="match status" value="1"/>
</dbReference>
<dbReference type="InterPro" id="IPR001810">
    <property type="entry name" value="F-box_dom"/>
</dbReference>
<dbReference type="Gene3D" id="1.20.1280.50">
    <property type="match status" value="1"/>
</dbReference>
<feature type="coiled-coil region" evidence="1">
    <location>
        <begin position="452"/>
        <end position="486"/>
    </location>
</feature>
<dbReference type="SUPFAM" id="SSF81383">
    <property type="entry name" value="F-box domain"/>
    <property type="match status" value="1"/>
</dbReference>
<organism evidence="4 5">
    <name type="scientific">Camellia sinensis</name>
    <name type="common">Tea plant</name>
    <name type="synonym">Thea sinensis</name>
    <dbReference type="NCBI Taxonomy" id="4442"/>
    <lineage>
        <taxon>Eukaryota</taxon>
        <taxon>Viridiplantae</taxon>
        <taxon>Streptophyta</taxon>
        <taxon>Embryophyta</taxon>
        <taxon>Tracheophyta</taxon>
        <taxon>Spermatophyta</taxon>
        <taxon>Magnoliopsida</taxon>
        <taxon>eudicotyledons</taxon>
        <taxon>Gunneridae</taxon>
        <taxon>Pentapetalae</taxon>
        <taxon>asterids</taxon>
        <taxon>Ericales</taxon>
        <taxon>Theaceae</taxon>
        <taxon>Camellia</taxon>
    </lineage>
</organism>
<dbReference type="EMBL" id="JACBKZ010000013">
    <property type="protein sequence ID" value="KAF5935646.1"/>
    <property type="molecule type" value="Genomic_DNA"/>
</dbReference>
<dbReference type="Pfam" id="PF12937">
    <property type="entry name" value="F-box-like"/>
    <property type="match status" value="1"/>
</dbReference>
<accession>A0A7J7G8J1</accession>
<reference evidence="5" key="1">
    <citation type="journal article" date="2020" name="Nat. Commun.">
        <title>Genome assembly of wild tea tree DASZ reveals pedigree and selection history of tea varieties.</title>
        <authorList>
            <person name="Zhang W."/>
            <person name="Zhang Y."/>
            <person name="Qiu H."/>
            <person name="Guo Y."/>
            <person name="Wan H."/>
            <person name="Zhang X."/>
            <person name="Scossa F."/>
            <person name="Alseekh S."/>
            <person name="Zhang Q."/>
            <person name="Wang P."/>
            <person name="Xu L."/>
            <person name="Schmidt M.H."/>
            <person name="Jia X."/>
            <person name="Li D."/>
            <person name="Zhu A."/>
            <person name="Guo F."/>
            <person name="Chen W."/>
            <person name="Ni D."/>
            <person name="Usadel B."/>
            <person name="Fernie A.R."/>
            <person name="Wen W."/>
        </authorList>
    </citation>
    <scope>NUCLEOTIDE SEQUENCE [LARGE SCALE GENOMIC DNA]</scope>
    <source>
        <strain evidence="5">cv. G240</strain>
    </source>
</reference>
<gene>
    <name evidence="4" type="ORF">HYC85_026775</name>
</gene>
<dbReference type="Proteomes" id="UP000593564">
    <property type="component" value="Unassembled WGS sequence"/>
</dbReference>
<protein>
    <recommendedName>
        <fullName evidence="3">F-box domain-containing protein</fullName>
    </recommendedName>
</protein>
<dbReference type="InterPro" id="IPR013187">
    <property type="entry name" value="F-box-assoc_dom_typ3"/>
</dbReference>
<dbReference type="InterPro" id="IPR036047">
    <property type="entry name" value="F-box-like_dom_sf"/>
</dbReference>
<dbReference type="CDD" id="cd22157">
    <property type="entry name" value="F-box_AtFBW1-like"/>
    <property type="match status" value="1"/>
</dbReference>
<name>A0A7J7G8J1_CAMSI</name>
<dbReference type="PANTHER" id="PTHR31672:SF10">
    <property type="entry name" value="F-BOX DOMAIN-CONTAINING PROTEIN"/>
    <property type="match status" value="1"/>
</dbReference>
<evidence type="ECO:0000313" key="4">
    <source>
        <dbReference type="EMBL" id="KAF5935646.1"/>
    </source>
</evidence>
<evidence type="ECO:0000259" key="3">
    <source>
        <dbReference type="SMART" id="SM00256"/>
    </source>
</evidence>
<dbReference type="InterPro" id="IPR050796">
    <property type="entry name" value="SCF_F-box_component"/>
</dbReference>
<dbReference type="AlphaFoldDB" id="A0A7J7G8J1"/>
<evidence type="ECO:0000256" key="2">
    <source>
        <dbReference type="SAM" id="MobiDB-lite"/>
    </source>
</evidence>